<dbReference type="STRING" id="709991.Odosp_0930"/>
<sequence length="52" mass="6524">MLICWLEMLRQNVIFTVRNDKLFYRIGKHMFCVCEIYFCILWFEFIFPSVCY</sequence>
<dbReference type="EMBL" id="CP002544">
    <property type="protein sequence ID" value="ADY32002.1"/>
    <property type="molecule type" value="Genomic_DNA"/>
</dbReference>
<gene>
    <name evidence="1" type="ordered locus">Odosp_0930</name>
</gene>
<dbReference type="Proteomes" id="UP000006657">
    <property type="component" value="Chromosome"/>
</dbReference>
<proteinExistence type="predicted"/>
<dbReference type="AlphaFoldDB" id="F9Z967"/>
<evidence type="ECO:0000313" key="2">
    <source>
        <dbReference type="Proteomes" id="UP000006657"/>
    </source>
</evidence>
<name>F9Z967_ODOSD</name>
<accession>F9Z967</accession>
<dbReference type="HOGENOM" id="CLU_3082455_0_0_10"/>
<reference evidence="1 2" key="1">
    <citation type="journal article" date="2011" name="Stand. Genomic Sci.">
        <title>Complete genome sequence of Odoribacter splanchnicus type strain (1651/6).</title>
        <authorList>
            <consortium name="US DOE Joint Genome Institute (JGI-PGF)"/>
            <person name="Goker M."/>
            <person name="Gronow S."/>
            <person name="Zeytun A."/>
            <person name="Nolan M."/>
            <person name="Lucas S."/>
            <person name="Lapidus A."/>
            <person name="Hammon N."/>
            <person name="Deshpande S."/>
            <person name="Cheng J.F."/>
            <person name="Pitluck S."/>
            <person name="Liolios K."/>
            <person name="Pagani I."/>
            <person name="Ivanova N."/>
            <person name="Mavromatis K."/>
            <person name="Ovchinikova G."/>
            <person name="Pati A."/>
            <person name="Tapia R."/>
            <person name="Han C."/>
            <person name="Goodwin L."/>
            <person name="Chen A."/>
            <person name="Palaniappan K."/>
            <person name="Land M."/>
            <person name="Hauser L."/>
            <person name="Jeffries C.D."/>
            <person name="Brambilla E.M."/>
            <person name="Rohde M."/>
            <person name="Detter J.C."/>
            <person name="Woyke T."/>
            <person name="Bristow J."/>
            <person name="Markowitz V."/>
            <person name="Hugenholtz P."/>
            <person name="Eisen J.A."/>
            <person name="Kyrpides N.C."/>
            <person name="Klenk H.P."/>
        </authorList>
    </citation>
    <scope>NUCLEOTIDE SEQUENCE [LARGE SCALE GENOMIC DNA]</scope>
    <source>
        <strain evidence="2">ATCC 29572 / DSM 20712 / JCM 15291 / NCTC 10825 / 1651/6</strain>
    </source>
</reference>
<organism evidence="1 2">
    <name type="scientific">Odoribacter splanchnicus (strain ATCC 29572 / DSM 20712 / CIP 104287 / JCM 15291 / NCTC 10825 / 1651/6)</name>
    <name type="common">Bacteroides splanchnicus</name>
    <dbReference type="NCBI Taxonomy" id="709991"/>
    <lineage>
        <taxon>Bacteria</taxon>
        <taxon>Pseudomonadati</taxon>
        <taxon>Bacteroidota</taxon>
        <taxon>Bacteroidia</taxon>
        <taxon>Bacteroidales</taxon>
        <taxon>Odoribacteraceae</taxon>
        <taxon>Odoribacter</taxon>
    </lineage>
</organism>
<evidence type="ECO:0000313" key="1">
    <source>
        <dbReference type="EMBL" id="ADY32002.1"/>
    </source>
</evidence>
<dbReference type="KEGG" id="osp:Odosp_0930"/>
<dbReference type="PaxDb" id="709991-Odosp_0930"/>
<protein>
    <submittedName>
        <fullName evidence="1">Uncharacterized protein</fullName>
    </submittedName>
</protein>
<keyword evidence="2" id="KW-1185">Reference proteome</keyword>